<dbReference type="EMBL" id="FOFV01000009">
    <property type="protein sequence ID" value="SER52172.1"/>
    <property type="molecule type" value="Genomic_DNA"/>
</dbReference>
<keyword evidence="1" id="KW-1133">Transmembrane helix</keyword>
<keyword evidence="1" id="KW-0472">Membrane</keyword>
<name>A0A1H9PVH5_9PSEU</name>
<proteinExistence type="predicted"/>
<organism evidence="2 3">
    <name type="scientific">Lentzea albida</name>
    <dbReference type="NCBI Taxonomy" id="65499"/>
    <lineage>
        <taxon>Bacteria</taxon>
        <taxon>Bacillati</taxon>
        <taxon>Actinomycetota</taxon>
        <taxon>Actinomycetes</taxon>
        <taxon>Pseudonocardiales</taxon>
        <taxon>Pseudonocardiaceae</taxon>
        <taxon>Lentzea</taxon>
    </lineage>
</organism>
<sequence>MLGCRCFDRRGHGRYHDVVSARPAQWLSGLGLSGLGLSGLGLSGLGLSGLGLSGL</sequence>
<protein>
    <submittedName>
        <fullName evidence="2">Uncharacterized protein</fullName>
    </submittedName>
</protein>
<keyword evidence="1" id="KW-0812">Transmembrane</keyword>
<evidence type="ECO:0000256" key="1">
    <source>
        <dbReference type="SAM" id="Phobius"/>
    </source>
</evidence>
<dbReference type="STRING" id="65499.SAMN04488000_109278"/>
<accession>A0A1H9PVH5</accession>
<gene>
    <name evidence="2" type="ORF">SAMN04488000_109278</name>
</gene>
<feature type="non-terminal residue" evidence="2">
    <location>
        <position position="55"/>
    </location>
</feature>
<dbReference type="Proteomes" id="UP000199503">
    <property type="component" value="Unassembled WGS sequence"/>
</dbReference>
<reference evidence="3" key="1">
    <citation type="submission" date="2016-10" db="EMBL/GenBank/DDBJ databases">
        <authorList>
            <person name="Varghese N."/>
            <person name="Submissions S."/>
        </authorList>
    </citation>
    <scope>NUCLEOTIDE SEQUENCE [LARGE SCALE GENOMIC DNA]</scope>
    <source>
        <strain evidence="3">DSM 44437</strain>
    </source>
</reference>
<evidence type="ECO:0000313" key="3">
    <source>
        <dbReference type="Proteomes" id="UP000199503"/>
    </source>
</evidence>
<keyword evidence="3" id="KW-1185">Reference proteome</keyword>
<evidence type="ECO:0000313" key="2">
    <source>
        <dbReference type="EMBL" id="SER52172.1"/>
    </source>
</evidence>
<feature type="transmembrane region" description="Helical" evidence="1">
    <location>
        <begin position="30"/>
        <end position="52"/>
    </location>
</feature>
<dbReference type="AlphaFoldDB" id="A0A1H9PVH5"/>